<accession>A0ABM7GJW4</accession>
<dbReference type="Proteomes" id="UP000289555">
    <property type="component" value="Chromosome"/>
</dbReference>
<keyword evidence="1" id="KW-0472">Membrane</keyword>
<sequence length="66" mass="7562">MSLMDALPTPRLRWEGRHPNIVLITLSLTMLAAFWLLDVVSMAPIASWQGRVTVRLMRSVGPVRFW</sequence>
<name>A0ABM7GJW4_9GAMM</name>
<evidence type="ECO:0000313" key="3">
    <source>
        <dbReference type="Proteomes" id="UP000289555"/>
    </source>
</evidence>
<protein>
    <submittedName>
        <fullName evidence="2">Uncharacterized protein</fullName>
    </submittedName>
</protein>
<proteinExistence type="predicted"/>
<keyword evidence="1" id="KW-1133">Transmembrane helix</keyword>
<reference evidence="3" key="1">
    <citation type="journal article" date="2019" name="Microbiol. Resour. Announc.">
        <title>Complete Genome Sequence of Halomonas olivaria, a Moderately Halophilic Bacterium Isolated from Olive Processing Effluents, Obtained by Nanopore Sequencing.</title>
        <authorList>
            <person name="Nagata S."/>
            <person name="Ii K.M."/>
            <person name="Tsukimi T."/>
            <person name="Miura M.C."/>
            <person name="Galipon J."/>
            <person name="Arakawa K."/>
        </authorList>
    </citation>
    <scope>NUCLEOTIDE SEQUENCE [LARGE SCALE GENOMIC DNA]</scope>
    <source>
        <strain evidence="3">TYRC17</strain>
    </source>
</reference>
<gene>
    <name evidence="2" type="ORF">HORIV_33740</name>
</gene>
<organism evidence="2 3">
    <name type="scientific">Vreelandella olivaria</name>
    <dbReference type="NCBI Taxonomy" id="390919"/>
    <lineage>
        <taxon>Bacteria</taxon>
        <taxon>Pseudomonadati</taxon>
        <taxon>Pseudomonadota</taxon>
        <taxon>Gammaproteobacteria</taxon>
        <taxon>Oceanospirillales</taxon>
        <taxon>Halomonadaceae</taxon>
        <taxon>Vreelandella</taxon>
    </lineage>
</organism>
<feature type="transmembrane region" description="Helical" evidence="1">
    <location>
        <begin position="20"/>
        <end position="48"/>
    </location>
</feature>
<keyword evidence="3" id="KW-1185">Reference proteome</keyword>
<evidence type="ECO:0000256" key="1">
    <source>
        <dbReference type="SAM" id="Phobius"/>
    </source>
</evidence>
<keyword evidence="1" id="KW-0812">Transmembrane</keyword>
<dbReference type="EMBL" id="AP019416">
    <property type="protein sequence ID" value="BBI50953.1"/>
    <property type="molecule type" value="Genomic_DNA"/>
</dbReference>
<evidence type="ECO:0000313" key="2">
    <source>
        <dbReference type="EMBL" id="BBI50953.1"/>
    </source>
</evidence>